<feature type="transmembrane region" description="Helical" evidence="1">
    <location>
        <begin position="38"/>
        <end position="58"/>
    </location>
</feature>
<keyword evidence="1" id="KW-1133">Transmembrane helix</keyword>
<dbReference type="EMBL" id="HACA01015162">
    <property type="protein sequence ID" value="CDW32523.1"/>
    <property type="molecule type" value="Transcribed_RNA"/>
</dbReference>
<protein>
    <submittedName>
        <fullName evidence="2">Uncharacterized protein</fullName>
    </submittedName>
</protein>
<organism evidence="2">
    <name type="scientific">Lepeophtheirus salmonis</name>
    <name type="common">Salmon louse</name>
    <name type="synonym">Caligus salmonis</name>
    <dbReference type="NCBI Taxonomy" id="72036"/>
    <lineage>
        <taxon>Eukaryota</taxon>
        <taxon>Metazoa</taxon>
        <taxon>Ecdysozoa</taxon>
        <taxon>Arthropoda</taxon>
        <taxon>Crustacea</taxon>
        <taxon>Multicrustacea</taxon>
        <taxon>Hexanauplia</taxon>
        <taxon>Copepoda</taxon>
        <taxon>Siphonostomatoida</taxon>
        <taxon>Caligidae</taxon>
        <taxon>Lepeophtheirus</taxon>
    </lineage>
</organism>
<dbReference type="AlphaFoldDB" id="A0A0K2U2U2"/>
<keyword evidence="1" id="KW-0472">Membrane</keyword>
<name>A0A0K2U2U2_LEPSM</name>
<proteinExistence type="predicted"/>
<feature type="non-terminal residue" evidence="2">
    <location>
        <position position="1"/>
    </location>
</feature>
<evidence type="ECO:0000256" key="1">
    <source>
        <dbReference type="SAM" id="Phobius"/>
    </source>
</evidence>
<keyword evidence="1" id="KW-0812">Transmembrane</keyword>
<sequence>KNTIKSSIYVYLLRTLPFCGTSLEESTLSLLKSRSHKFRVLIILSIFLVLALLFDPLYPRASLSCLKLTLQ</sequence>
<evidence type="ECO:0000313" key="2">
    <source>
        <dbReference type="EMBL" id="CDW32523.1"/>
    </source>
</evidence>
<reference evidence="2" key="1">
    <citation type="submission" date="2014-05" db="EMBL/GenBank/DDBJ databases">
        <authorList>
            <person name="Chronopoulou M."/>
        </authorList>
    </citation>
    <scope>NUCLEOTIDE SEQUENCE</scope>
    <source>
        <tissue evidence="2">Whole organism</tissue>
    </source>
</reference>
<accession>A0A0K2U2U2</accession>